<protein>
    <submittedName>
        <fullName evidence="1">Uncharacterized protein</fullName>
    </submittedName>
</protein>
<evidence type="ECO:0000313" key="2">
    <source>
        <dbReference type="Proteomes" id="UP000321720"/>
    </source>
</evidence>
<gene>
    <name evidence="1" type="ORF">CCO02nite_19550</name>
</gene>
<accession>A0A511JBD8</accession>
<proteinExistence type="predicted"/>
<reference evidence="1 2" key="1">
    <citation type="submission" date="2019-07" db="EMBL/GenBank/DDBJ databases">
        <title>Whole genome shotgun sequence of Cellulomonas composti NBRC 100758.</title>
        <authorList>
            <person name="Hosoyama A."/>
            <person name="Uohara A."/>
            <person name="Ohji S."/>
            <person name="Ichikawa N."/>
        </authorList>
    </citation>
    <scope>NUCLEOTIDE SEQUENCE [LARGE SCALE GENOMIC DNA]</scope>
    <source>
        <strain evidence="1 2">NBRC 100758</strain>
    </source>
</reference>
<evidence type="ECO:0000313" key="1">
    <source>
        <dbReference type="EMBL" id="GEL95297.1"/>
    </source>
</evidence>
<dbReference type="EMBL" id="BJWG01000008">
    <property type="protein sequence ID" value="GEL95297.1"/>
    <property type="molecule type" value="Genomic_DNA"/>
</dbReference>
<comment type="caution">
    <text evidence="1">The sequence shown here is derived from an EMBL/GenBank/DDBJ whole genome shotgun (WGS) entry which is preliminary data.</text>
</comment>
<sequence>MGDNTTGHRVEATIKVYMTWDVAEQRWIADSINDDGWPLDYAAGPELVDEPGDGTEADLAAACRSHIFAADLYALLAVVLGR</sequence>
<organism evidence="1 2">
    <name type="scientific">Cellulomonas composti</name>
    <dbReference type="NCBI Taxonomy" id="266130"/>
    <lineage>
        <taxon>Bacteria</taxon>
        <taxon>Bacillati</taxon>
        <taxon>Actinomycetota</taxon>
        <taxon>Actinomycetes</taxon>
        <taxon>Micrococcales</taxon>
        <taxon>Cellulomonadaceae</taxon>
        <taxon>Cellulomonas</taxon>
    </lineage>
</organism>
<dbReference type="AlphaFoldDB" id="A0A511JBD8"/>
<name>A0A511JBD8_9CELL</name>
<dbReference type="RefSeq" id="WP_146842950.1">
    <property type="nucleotide sequence ID" value="NZ_BJWG01000008.1"/>
</dbReference>
<keyword evidence="2" id="KW-1185">Reference proteome</keyword>
<dbReference type="Proteomes" id="UP000321720">
    <property type="component" value="Unassembled WGS sequence"/>
</dbReference>